<dbReference type="InterPro" id="IPR036291">
    <property type="entry name" value="NAD(P)-bd_dom_sf"/>
</dbReference>
<evidence type="ECO:0000313" key="5">
    <source>
        <dbReference type="Proteomes" id="UP000799539"/>
    </source>
</evidence>
<dbReference type="OrthoDB" id="419598at2759"/>
<proteinExistence type="predicted"/>
<name>A0A6A6EZW7_9PEZI</name>
<dbReference type="InterPro" id="IPR045312">
    <property type="entry name" value="PCBER-like"/>
</dbReference>
<dbReference type="PANTHER" id="PTHR47706">
    <property type="entry name" value="NMRA-LIKE FAMILY PROTEIN"/>
    <property type="match status" value="1"/>
</dbReference>
<dbReference type="InterPro" id="IPR051609">
    <property type="entry name" value="NmrA/Isoflavone_reductase-like"/>
</dbReference>
<dbReference type="GO" id="GO:0016491">
    <property type="term" value="F:oxidoreductase activity"/>
    <property type="evidence" value="ECO:0007669"/>
    <property type="project" value="UniProtKB-KW"/>
</dbReference>
<dbReference type="Gene3D" id="3.40.50.720">
    <property type="entry name" value="NAD(P)-binding Rossmann-like Domain"/>
    <property type="match status" value="1"/>
</dbReference>
<organism evidence="4 5">
    <name type="scientific">Cercospora zeae-maydis SCOH1-5</name>
    <dbReference type="NCBI Taxonomy" id="717836"/>
    <lineage>
        <taxon>Eukaryota</taxon>
        <taxon>Fungi</taxon>
        <taxon>Dikarya</taxon>
        <taxon>Ascomycota</taxon>
        <taxon>Pezizomycotina</taxon>
        <taxon>Dothideomycetes</taxon>
        <taxon>Dothideomycetidae</taxon>
        <taxon>Mycosphaerellales</taxon>
        <taxon>Mycosphaerellaceae</taxon>
        <taxon>Cercospora</taxon>
    </lineage>
</organism>
<dbReference type="EMBL" id="ML992708">
    <property type="protein sequence ID" value="KAF2207006.1"/>
    <property type="molecule type" value="Genomic_DNA"/>
</dbReference>
<dbReference type="CDD" id="cd05259">
    <property type="entry name" value="PCBER_SDR_a"/>
    <property type="match status" value="1"/>
</dbReference>
<dbReference type="Gene3D" id="3.90.25.10">
    <property type="entry name" value="UDP-galactose 4-epimerase, domain 1"/>
    <property type="match status" value="1"/>
</dbReference>
<evidence type="ECO:0000256" key="1">
    <source>
        <dbReference type="ARBA" id="ARBA00022857"/>
    </source>
</evidence>
<feature type="domain" description="NmrA-like" evidence="3">
    <location>
        <begin position="6"/>
        <end position="260"/>
    </location>
</feature>
<dbReference type="InterPro" id="IPR008030">
    <property type="entry name" value="NmrA-like"/>
</dbReference>
<dbReference type="AlphaFoldDB" id="A0A6A6EZW7"/>
<gene>
    <name evidence="4" type="ORF">CERZMDRAFT_88894</name>
</gene>
<dbReference type="PANTHER" id="PTHR47706:SF11">
    <property type="entry name" value="ISOFLAVONE REDUCTASE FAMILY PROTEIN (AFU_ORTHOLOGUE AFUA_1G12510)"/>
    <property type="match status" value="1"/>
</dbReference>
<evidence type="ECO:0000256" key="2">
    <source>
        <dbReference type="ARBA" id="ARBA00023002"/>
    </source>
</evidence>
<dbReference type="SUPFAM" id="SSF51735">
    <property type="entry name" value="NAD(P)-binding Rossmann-fold domains"/>
    <property type="match status" value="1"/>
</dbReference>
<sequence length="319" mass="35634">MAASTRDILIFGATGLIGTHIADAILKSKDKFGRIAIFTSQNTISTKPREIDSLKARGAEIFVGDLTSESDLNKAYDGFDTIVSAVGRPVIDKQLKLIELAEKHPDIKRFFPSEYGTDIEYDETSAHEKPHQLKLKVRALLKTVKNLEYTYVVTGPYADADSLLYLCAKKPEIEAQGTFDVQRKKAVLLGDGDGRISLTTMRDVGKLVVAALLHPEAAKNRPLRVNSFTATPHELLREFEKQTGQKWDVGYTSLDELKKLESETPSVTLRRIWTSGKTLYDKRDNGLIDMEHGLDDLESTVRQAIEVQQRKIADGSLYH</sequence>
<reference evidence="4" key="1">
    <citation type="journal article" date="2020" name="Stud. Mycol.">
        <title>101 Dothideomycetes genomes: a test case for predicting lifestyles and emergence of pathogens.</title>
        <authorList>
            <person name="Haridas S."/>
            <person name="Albert R."/>
            <person name="Binder M."/>
            <person name="Bloem J."/>
            <person name="Labutti K."/>
            <person name="Salamov A."/>
            <person name="Andreopoulos B."/>
            <person name="Baker S."/>
            <person name="Barry K."/>
            <person name="Bills G."/>
            <person name="Bluhm B."/>
            <person name="Cannon C."/>
            <person name="Castanera R."/>
            <person name="Culley D."/>
            <person name="Daum C."/>
            <person name="Ezra D."/>
            <person name="Gonzalez J."/>
            <person name="Henrissat B."/>
            <person name="Kuo A."/>
            <person name="Liang C."/>
            <person name="Lipzen A."/>
            <person name="Lutzoni F."/>
            <person name="Magnuson J."/>
            <person name="Mondo S."/>
            <person name="Nolan M."/>
            <person name="Ohm R."/>
            <person name="Pangilinan J."/>
            <person name="Park H.-J."/>
            <person name="Ramirez L."/>
            <person name="Alfaro M."/>
            <person name="Sun H."/>
            <person name="Tritt A."/>
            <person name="Yoshinaga Y."/>
            <person name="Zwiers L.-H."/>
            <person name="Turgeon B."/>
            <person name="Goodwin S."/>
            <person name="Spatafora J."/>
            <person name="Crous P."/>
            <person name="Grigoriev I."/>
        </authorList>
    </citation>
    <scope>NUCLEOTIDE SEQUENCE</scope>
    <source>
        <strain evidence="4">SCOH1-5</strain>
    </source>
</reference>
<dbReference type="Proteomes" id="UP000799539">
    <property type="component" value="Unassembled WGS sequence"/>
</dbReference>
<keyword evidence="2" id="KW-0560">Oxidoreductase</keyword>
<evidence type="ECO:0000259" key="3">
    <source>
        <dbReference type="Pfam" id="PF05368"/>
    </source>
</evidence>
<keyword evidence="1" id="KW-0521">NADP</keyword>
<accession>A0A6A6EZW7</accession>
<protein>
    <recommendedName>
        <fullName evidence="3">NmrA-like domain-containing protein</fullName>
    </recommendedName>
</protein>
<dbReference type="Pfam" id="PF05368">
    <property type="entry name" value="NmrA"/>
    <property type="match status" value="1"/>
</dbReference>
<evidence type="ECO:0000313" key="4">
    <source>
        <dbReference type="EMBL" id="KAF2207006.1"/>
    </source>
</evidence>
<keyword evidence="5" id="KW-1185">Reference proteome</keyword>